<name>A0AAV5CAS7_ELECO</name>
<evidence type="ECO:0008006" key="3">
    <source>
        <dbReference type="Google" id="ProtNLM"/>
    </source>
</evidence>
<evidence type="ECO:0000313" key="1">
    <source>
        <dbReference type="EMBL" id="GJM95177.1"/>
    </source>
</evidence>
<organism evidence="1 2">
    <name type="scientific">Eleusine coracana subsp. coracana</name>
    <dbReference type="NCBI Taxonomy" id="191504"/>
    <lineage>
        <taxon>Eukaryota</taxon>
        <taxon>Viridiplantae</taxon>
        <taxon>Streptophyta</taxon>
        <taxon>Embryophyta</taxon>
        <taxon>Tracheophyta</taxon>
        <taxon>Spermatophyta</taxon>
        <taxon>Magnoliopsida</taxon>
        <taxon>Liliopsida</taxon>
        <taxon>Poales</taxon>
        <taxon>Poaceae</taxon>
        <taxon>PACMAD clade</taxon>
        <taxon>Chloridoideae</taxon>
        <taxon>Cynodonteae</taxon>
        <taxon>Eleusininae</taxon>
        <taxon>Eleusine</taxon>
    </lineage>
</organism>
<dbReference type="EMBL" id="BQKI01000005">
    <property type="protein sequence ID" value="GJM95177.1"/>
    <property type="molecule type" value="Genomic_DNA"/>
</dbReference>
<comment type="caution">
    <text evidence="1">The sequence shown here is derived from an EMBL/GenBank/DDBJ whole genome shotgun (WGS) entry which is preliminary data.</text>
</comment>
<protein>
    <recommendedName>
        <fullName evidence="3">Secreted protein</fullName>
    </recommendedName>
</protein>
<keyword evidence="2" id="KW-1185">Reference proteome</keyword>
<proteinExistence type="predicted"/>
<dbReference type="Proteomes" id="UP001054889">
    <property type="component" value="Unassembled WGS sequence"/>
</dbReference>
<evidence type="ECO:0000313" key="2">
    <source>
        <dbReference type="Proteomes" id="UP001054889"/>
    </source>
</evidence>
<sequence length="71" mass="8285">MWRLCVFLLTDFRRILLTSTCVLVSQLLEKLCIIFVGPLLKFLVSITYEHLTSPMYKGFFKRVRIVGSRAC</sequence>
<accession>A0AAV5CAS7</accession>
<dbReference type="AlphaFoldDB" id="A0AAV5CAS7"/>
<reference evidence="1" key="2">
    <citation type="submission" date="2021-12" db="EMBL/GenBank/DDBJ databases">
        <title>Resequencing data analysis of finger millet.</title>
        <authorList>
            <person name="Hatakeyama M."/>
            <person name="Aluri S."/>
            <person name="Balachadran M.T."/>
            <person name="Sivarajan S.R."/>
            <person name="Poveda L."/>
            <person name="Shimizu-Inatsugi R."/>
            <person name="Schlapbach R."/>
            <person name="Sreeman S.M."/>
            <person name="Shimizu K.K."/>
        </authorList>
    </citation>
    <scope>NUCLEOTIDE SEQUENCE</scope>
</reference>
<reference evidence="1" key="1">
    <citation type="journal article" date="2018" name="DNA Res.">
        <title>Multiple hybrid de novo genome assembly of finger millet, an orphan allotetraploid crop.</title>
        <authorList>
            <person name="Hatakeyama M."/>
            <person name="Aluri S."/>
            <person name="Balachadran M.T."/>
            <person name="Sivarajan S.R."/>
            <person name="Patrignani A."/>
            <person name="Gruter S."/>
            <person name="Poveda L."/>
            <person name="Shimizu-Inatsugi R."/>
            <person name="Baeten J."/>
            <person name="Francoijs K.J."/>
            <person name="Nataraja K.N."/>
            <person name="Reddy Y.A.N."/>
            <person name="Phadnis S."/>
            <person name="Ravikumar R.L."/>
            <person name="Schlapbach R."/>
            <person name="Sreeman S.M."/>
            <person name="Shimizu K.K."/>
        </authorList>
    </citation>
    <scope>NUCLEOTIDE SEQUENCE</scope>
</reference>
<gene>
    <name evidence="1" type="primary">ga11885</name>
    <name evidence="1" type="ORF">PR202_ga11885</name>
</gene>